<evidence type="ECO:0000256" key="1">
    <source>
        <dbReference type="ARBA" id="ARBA00022723"/>
    </source>
</evidence>
<dbReference type="GO" id="GO:0005525">
    <property type="term" value="F:GTP binding"/>
    <property type="evidence" value="ECO:0007669"/>
    <property type="project" value="UniProtKB-KW"/>
</dbReference>
<dbReference type="Gene3D" id="1.20.1280.50">
    <property type="match status" value="1"/>
</dbReference>
<dbReference type="Gene3D" id="3.40.50.300">
    <property type="entry name" value="P-loop containing nucleotide triphosphate hydrolases"/>
    <property type="match status" value="1"/>
</dbReference>
<evidence type="ECO:0000256" key="5">
    <source>
        <dbReference type="PIRSR" id="PIRSR601019-1"/>
    </source>
</evidence>
<dbReference type="GO" id="GO:0046872">
    <property type="term" value="F:metal ion binding"/>
    <property type="evidence" value="ECO:0007669"/>
    <property type="project" value="UniProtKB-KW"/>
</dbReference>
<dbReference type="GO" id="GO:0005737">
    <property type="term" value="C:cytoplasm"/>
    <property type="evidence" value="ECO:0007669"/>
    <property type="project" value="TreeGrafter"/>
</dbReference>
<dbReference type="GO" id="GO:0031683">
    <property type="term" value="F:G-protein beta/gamma-subunit complex binding"/>
    <property type="evidence" value="ECO:0007669"/>
    <property type="project" value="InterPro"/>
</dbReference>
<dbReference type="SUPFAM" id="SSF52540">
    <property type="entry name" value="P-loop containing nucleoside triphosphate hydrolases"/>
    <property type="match status" value="1"/>
</dbReference>
<dbReference type="GO" id="GO:0001664">
    <property type="term" value="F:G protein-coupled receptor binding"/>
    <property type="evidence" value="ECO:0007669"/>
    <property type="project" value="TreeGrafter"/>
</dbReference>
<dbReference type="SUPFAM" id="SSF81383">
    <property type="entry name" value="F-box domain"/>
    <property type="match status" value="1"/>
</dbReference>
<comment type="caution">
    <text evidence="7">The sequence shown here is derived from an EMBL/GenBank/DDBJ whole genome shotgun (WGS) entry which is preliminary data.</text>
</comment>
<evidence type="ECO:0000256" key="4">
    <source>
        <dbReference type="ARBA" id="ARBA00023224"/>
    </source>
</evidence>
<dbReference type="Pfam" id="PF12937">
    <property type="entry name" value="F-box-like"/>
    <property type="match status" value="1"/>
</dbReference>
<dbReference type="Proteomes" id="UP001431209">
    <property type="component" value="Unassembled WGS sequence"/>
</dbReference>
<sequence length="370" mass="43836">MPKKNTLILRTLPSLTNQLEMDEKHQQILINVDIVAYVISLNEYDQLTDANSEMNRLEHSLNCFENVVNKQDIIGEADFYLIFNKRDLFMNKIIWNDLFTCAPFLSKYKKSDLMLPHSFYPNLLSKDIIQPSSFLKRDCEELYALLDRLSFFSKKSEVGLTGTYVANNNLTRWKSRNKTQTDLRPAVQKQRIWTVSDLSKDMILHIFFFLNANDVCIVNNVCYEWYILSGADCLWSRLCLQEQPNLTQEFVDQVTEEVLFQVRSKNLKQSRTVRRKRKTSREGIKEPVIKRPLIQELRKASLHTYRSYYMTVAELTKKNIKFLVDRYLERVYEPEKKETLRERVFVINSLNEEEVVETFQNIVSMYLKVK</sequence>
<gene>
    <name evidence="7" type="ORF">AKO1_008999</name>
</gene>
<dbReference type="AlphaFoldDB" id="A0AAW2ZI10"/>
<dbReference type="PANTHER" id="PTHR10218">
    <property type="entry name" value="GTP-BINDING PROTEIN ALPHA SUBUNIT"/>
    <property type="match status" value="1"/>
</dbReference>
<organism evidence="7 8">
    <name type="scientific">Acrasis kona</name>
    <dbReference type="NCBI Taxonomy" id="1008807"/>
    <lineage>
        <taxon>Eukaryota</taxon>
        <taxon>Discoba</taxon>
        <taxon>Heterolobosea</taxon>
        <taxon>Tetramitia</taxon>
        <taxon>Eutetramitia</taxon>
        <taxon>Acrasidae</taxon>
        <taxon>Acrasis</taxon>
    </lineage>
</organism>
<keyword evidence="1" id="KW-0479">Metal-binding</keyword>
<accession>A0AAW2ZI10</accession>
<dbReference type="InterPro" id="IPR027417">
    <property type="entry name" value="P-loop_NTPase"/>
</dbReference>
<name>A0AAW2ZI10_9EUKA</name>
<dbReference type="Pfam" id="PF00503">
    <property type="entry name" value="G-alpha"/>
    <property type="match status" value="1"/>
</dbReference>
<evidence type="ECO:0000313" key="7">
    <source>
        <dbReference type="EMBL" id="KAL0489080.1"/>
    </source>
</evidence>
<dbReference type="GO" id="GO:0007188">
    <property type="term" value="P:adenylate cyclase-modulating G protein-coupled receptor signaling pathway"/>
    <property type="evidence" value="ECO:0007669"/>
    <property type="project" value="TreeGrafter"/>
</dbReference>
<keyword evidence="3 5" id="KW-0342">GTP-binding</keyword>
<dbReference type="EMBL" id="JAOPGA020001514">
    <property type="protein sequence ID" value="KAL0489080.1"/>
    <property type="molecule type" value="Genomic_DNA"/>
</dbReference>
<keyword evidence="4" id="KW-0807">Transducer</keyword>
<feature type="domain" description="F-box" evidence="6">
    <location>
        <begin position="201"/>
        <end position="241"/>
    </location>
</feature>
<evidence type="ECO:0000313" key="8">
    <source>
        <dbReference type="Proteomes" id="UP001431209"/>
    </source>
</evidence>
<dbReference type="GO" id="GO:0003924">
    <property type="term" value="F:GTPase activity"/>
    <property type="evidence" value="ECO:0007669"/>
    <property type="project" value="InterPro"/>
</dbReference>
<dbReference type="InterPro" id="IPR001019">
    <property type="entry name" value="Gprotein_alpha_su"/>
</dbReference>
<dbReference type="InterPro" id="IPR001810">
    <property type="entry name" value="F-box_dom"/>
</dbReference>
<dbReference type="InterPro" id="IPR036047">
    <property type="entry name" value="F-box-like_dom_sf"/>
</dbReference>
<reference evidence="7 8" key="1">
    <citation type="submission" date="2024-03" db="EMBL/GenBank/DDBJ databases">
        <title>The Acrasis kona genome and developmental transcriptomes reveal deep origins of eukaryotic multicellular pathways.</title>
        <authorList>
            <person name="Sheikh S."/>
            <person name="Fu C.-J."/>
            <person name="Brown M.W."/>
            <person name="Baldauf S.L."/>
        </authorList>
    </citation>
    <scope>NUCLEOTIDE SEQUENCE [LARGE SCALE GENOMIC DNA]</scope>
    <source>
        <strain evidence="7 8">ATCC MYA-3509</strain>
    </source>
</reference>
<proteinExistence type="predicted"/>
<feature type="binding site" evidence="5">
    <location>
        <begin position="84"/>
        <end position="87"/>
    </location>
    <ligand>
        <name>GTP</name>
        <dbReference type="ChEBI" id="CHEBI:37565"/>
    </ligand>
</feature>
<evidence type="ECO:0000259" key="6">
    <source>
        <dbReference type="Pfam" id="PF12937"/>
    </source>
</evidence>
<dbReference type="PANTHER" id="PTHR10218:SF302">
    <property type="entry name" value="GUANINE NUCLEOTIDE-BINDING PROTEIN ALPHA-5 SUBUNIT"/>
    <property type="match status" value="1"/>
</dbReference>
<protein>
    <recommendedName>
        <fullName evidence="6">F-box domain-containing protein</fullName>
    </recommendedName>
</protein>
<evidence type="ECO:0000256" key="2">
    <source>
        <dbReference type="ARBA" id="ARBA00022741"/>
    </source>
</evidence>
<keyword evidence="2 5" id="KW-0547">Nucleotide-binding</keyword>
<keyword evidence="8" id="KW-1185">Reference proteome</keyword>
<dbReference type="GO" id="GO:0005834">
    <property type="term" value="C:heterotrimeric G-protein complex"/>
    <property type="evidence" value="ECO:0007669"/>
    <property type="project" value="TreeGrafter"/>
</dbReference>
<evidence type="ECO:0000256" key="3">
    <source>
        <dbReference type="ARBA" id="ARBA00023134"/>
    </source>
</evidence>